<dbReference type="GO" id="GO:0005975">
    <property type="term" value="P:carbohydrate metabolic process"/>
    <property type="evidence" value="ECO:0007669"/>
    <property type="project" value="InterPro"/>
</dbReference>
<reference evidence="5" key="1">
    <citation type="submission" date="2018-02" db="EMBL/GenBank/DDBJ databases">
        <authorList>
            <person name="Seth-Smith MB H."/>
            <person name="Seth-Smith H."/>
        </authorList>
    </citation>
    <scope>NUCLEOTIDE SEQUENCE [LARGE SCALE GENOMIC DNA]</scope>
</reference>
<dbReference type="InterPro" id="IPR038332">
    <property type="entry name" value="PPE_sf"/>
</dbReference>
<dbReference type="Gene3D" id="1.10.287.850">
    <property type="entry name" value="HP0062-like domain"/>
    <property type="match status" value="1"/>
</dbReference>
<feature type="domain" description="GH18" evidence="3">
    <location>
        <begin position="585"/>
        <end position="894"/>
    </location>
</feature>
<organism evidence="4 5">
    <name type="scientific">Mycobacterium basiliense</name>
    <dbReference type="NCBI Taxonomy" id="2094119"/>
    <lineage>
        <taxon>Bacteria</taxon>
        <taxon>Bacillati</taxon>
        <taxon>Actinomycetota</taxon>
        <taxon>Actinomycetes</taxon>
        <taxon>Mycobacteriales</taxon>
        <taxon>Mycobacteriaceae</taxon>
        <taxon>Mycobacterium</taxon>
    </lineage>
</organism>
<feature type="region of interest" description="Disordered" evidence="1">
    <location>
        <begin position="113"/>
        <end position="173"/>
    </location>
</feature>
<feature type="compositionally biased region" description="Gly residues" evidence="1">
    <location>
        <begin position="547"/>
        <end position="576"/>
    </location>
</feature>
<dbReference type="PROSITE" id="PS51173">
    <property type="entry name" value="CBM2"/>
    <property type="match status" value="2"/>
</dbReference>
<feature type="compositionally biased region" description="Low complexity" evidence="1">
    <location>
        <begin position="201"/>
        <end position="228"/>
    </location>
</feature>
<dbReference type="Proteomes" id="UP000269998">
    <property type="component" value="Chromosome"/>
</dbReference>
<evidence type="ECO:0000256" key="1">
    <source>
        <dbReference type="SAM" id="MobiDB-lite"/>
    </source>
</evidence>
<feature type="domain" description="CBM2" evidence="2">
    <location>
        <begin position="252"/>
        <end position="362"/>
    </location>
</feature>
<feature type="compositionally biased region" description="Gly residues" evidence="1">
    <location>
        <begin position="359"/>
        <end position="437"/>
    </location>
</feature>
<feature type="region of interest" description="Disordered" evidence="1">
    <location>
        <begin position="540"/>
        <end position="576"/>
    </location>
</feature>
<name>A0A3S4FT48_9MYCO</name>
<feature type="region of interest" description="Disordered" evidence="1">
    <location>
        <begin position="347"/>
        <end position="437"/>
    </location>
</feature>
<dbReference type="InterPro" id="IPR012291">
    <property type="entry name" value="CBM2_carb-bd_dom_sf"/>
</dbReference>
<dbReference type="GO" id="GO:0004553">
    <property type="term" value="F:hydrolase activity, hydrolyzing O-glycosyl compounds"/>
    <property type="evidence" value="ECO:0007669"/>
    <property type="project" value="InterPro"/>
</dbReference>
<dbReference type="InterPro" id="IPR008965">
    <property type="entry name" value="CBM2/CBM3_carb-bd_dom_sf"/>
</dbReference>
<dbReference type="InterPro" id="IPR017853">
    <property type="entry name" value="GH"/>
</dbReference>
<feature type="region of interest" description="Disordered" evidence="1">
    <location>
        <begin position="201"/>
        <end position="237"/>
    </location>
</feature>
<dbReference type="PROSITE" id="PS51910">
    <property type="entry name" value="GH18_2"/>
    <property type="match status" value="1"/>
</dbReference>
<dbReference type="GO" id="GO:0030247">
    <property type="term" value="F:polysaccharide binding"/>
    <property type="evidence" value="ECO:0007669"/>
    <property type="project" value="UniProtKB-UniRule"/>
</dbReference>
<dbReference type="InterPro" id="IPR000084">
    <property type="entry name" value="PE-PGRS_N"/>
</dbReference>
<dbReference type="Pfam" id="PF00934">
    <property type="entry name" value="PE"/>
    <property type="match status" value="1"/>
</dbReference>
<dbReference type="InterPro" id="IPR001223">
    <property type="entry name" value="Glyco_hydro18_cat"/>
</dbReference>
<protein>
    <submittedName>
        <fullName evidence="4">Putative bifunctional chitinase/lysozyme</fullName>
    </submittedName>
</protein>
<proteinExistence type="predicted"/>
<accession>A0A3S4FT48</accession>
<feature type="domain" description="CBM2" evidence="2">
    <location>
        <begin position="436"/>
        <end position="551"/>
    </location>
</feature>
<dbReference type="PANTHER" id="PTHR42976:SF1">
    <property type="entry name" value="GH18 DOMAIN-CONTAINING PROTEIN-RELATED"/>
    <property type="match status" value="1"/>
</dbReference>
<dbReference type="SUPFAM" id="SSF51445">
    <property type="entry name" value="(Trans)glycosidases"/>
    <property type="match status" value="1"/>
</dbReference>
<dbReference type="PANTHER" id="PTHR42976">
    <property type="entry name" value="BIFUNCTIONAL CHITINASE/LYSOZYME-RELATED"/>
    <property type="match status" value="1"/>
</dbReference>
<dbReference type="SUPFAM" id="SSF140459">
    <property type="entry name" value="PE/PPE dimer-like"/>
    <property type="match status" value="1"/>
</dbReference>
<feature type="compositionally biased region" description="Gly residues" evidence="1">
    <location>
        <begin position="119"/>
        <end position="132"/>
    </location>
</feature>
<evidence type="ECO:0000259" key="3">
    <source>
        <dbReference type="PROSITE" id="PS51910"/>
    </source>
</evidence>
<dbReference type="InterPro" id="IPR001919">
    <property type="entry name" value="CBD2"/>
</dbReference>
<gene>
    <name evidence="4" type="primary">chiA_2</name>
    <name evidence="4" type="ORF">MB901379_03731</name>
</gene>
<dbReference type="AlphaFoldDB" id="A0A3S4FT48"/>
<dbReference type="Gene3D" id="3.20.20.80">
    <property type="entry name" value="Glycosidases"/>
    <property type="match status" value="1"/>
</dbReference>
<dbReference type="OrthoDB" id="99456at2"/>
<evidence type="ECO:0000259" key="2">
    <source>
        <dbReference type="PROSITE" id="PS51173"/>
    </source>
</evidence>
<dbReference type="Pfam" id="PF00553">
    <property type="entry name" value="CBM_2"/>
    <property type="match status" value="2"/>
</dbReference>
<dbReference type="RefSeq" id="WP_158017866.1">
    <property type="nucleotide sequence ID" value="NZ_CBCSKE010000053.1"/>
</dbReference>
<dbReference type="SMART" id="SM00637">
    <property type="entry name" value="CBD_II"/>
    <property type="match status" value="2"/>
</dbReference>
<dbReference type="EMBL" id="LR130759">
    <property type="protein sequence ID" value="VDM90138.1"/>
    <property type="molecule type" value="Genomic_DNA"/>
</dbReference>
<evidence type="ECO:0000313" key="4">
    <source>
        <dbReference type="EMBL" id="VDM90138.1"/>
    </source>
</evidence>
<dbReference type="CDD" id="cd06543">
    <property type="entry name" value="GH18_PF-ChiA-like"/>
    <property type="match status" value="1"/>
</dbReference>
<dbReference type="InterPro" id="IPR052750">
    <property type="entry name" value="GH18_Chitinase"/>
</dbReference>
<dbReference type="SUPFAM" id="SSF49384">
    <property type="entry name" value="Carbohydrate-binding domain"/>
    <property type="match status" value="2"/>
</dbReference>
<keyword evidence="5" id="KW-1185">Reference proteome</keyword>
<evidence type="ECO:0000313" key="5">
    <source>
        <dbReference type="Proteomes" id="UP000269998"/>
    </source>
</evidence>
<sequence>MSILVANPEMFMAAAMNLEVVRSTVDAANASVSWTEKMAAMAADEVSAAVATWFGTYAREYQAVTAQASAFHARFLQTLTASGMSYDLAELANASSLPSMVRALIGAVGGQRDSAASSGVGGSPAGRGAGGEGHGRVAASTAPAKPSTGNTTNPAGSGSSGDGSGAVASSAATSTAATRTGSVSGGGESAGNGSAAAATSGTAAASGNTTTTSSSEAPSGDSSVVAGSGDAGGGGSAVTGSAAITSAALAASGTGDGGLAATYSTTSHWEGGFIGKYTITNSGDTFASDWQVEFDLPADESITNVWNGQLVQSGTHYTVTPESWTQTIDPGGSVTVGFQAAQNGTYSEPTNLVVNGQPAGEGGTTGDGTSGGTGGTTGGTGSGDTGSGTGDAGTGSGDTGSGTGNTGTGDAGTGDSGTGAGGSGAGGSGAGGSGDGGGGTDAVDYSGIAAAYTVTSQWDNGFVANYTISNTGDTALTDWQVEFDLPASESITSAWSGQITQDGTHYTITPESWTQTIDPGGSVVVGFQAMQSGAYSEPTNVLVNGQPTGGGTSGGGTSGGGTSGGGTTGGGGTSGTAAGGEYSPYVDITLWPSNDGYDFASAADAGVKDVTLAFITADPNGQAAWGGYSAYDVSGGSHSWYIDNQLTNMHDAGIDGTISFGGAAGTDLAVYAAANNVSAAELAQQYQQVMSTYGIYDIDFDVEGAMQSNTAALTTQAQAIALAQEWGAANGTPVTVSYTLPVLPTGLTSDGLRVVQIAQTNGVDISTVNIMAMDYYDPSYAPYDMGTLAINASEATHSQLMTLYPSLTSEQAWSMLGVTPLIGVNDDPSEIFTIEDAHQLAAFADQHNIGQLSMWELPRDTTGTLGAVDAPDGSGVQQDPFEFSQIFEQYIDEPTASD</sequence>
<dbReference type="Gene3D" id="2.60.40.290">
    <property type="match status" value="2"/>
</dbReference>
<dbReference type="KEGG" id="mbai:MB901379_03731"/>